<feature type="transmembrane region" description="Helical" evidence="8">
    <location>
        <begin position="133"/>
        <end position="151"/>
    </location>
</feature>
<name>A0A090S3T7_9VIBR</name>
<evidence type="ECO:0008006" key="11">
    <source>
        <dbReference type="Google" id="ProtNLM"/>
    </source>
</evidence>
<sequence length="730" mass="82232">MNSKARFATKVALSLTLAYLIPFAMGWPQASTAATTVMLIASTGSQRESFEKGTLRVLGTIVGATVGLILVGAFAQDRFLYMFSVSIVVSFIFYFRNAYQSDPTLLMLTAVMTLMMSNGGDAEGAFLYGVDRAYMTVFGVVTYTLVGVYLFPSKAEQNLSALLQETLSIQQQTFTKISESLPGMIKPETSAATDASSCNDETEHEPTEEASPSLDELIEKLFTAQSTLEQRFSVVKKESSEIAAYLQEWRLVIHHSQKITQLLATASNARFNHNDTENYLPDFPDFIEQIDHLLQQSQQFLASPETGETFRFSENKLKANEEKLSGSDHLTRASVLTLGYLLNRLYDNASKLAETISCIDSITKTVSFKEQLAPSQSAFLWWDAENFKTAIKVFVTYWVAGGLWIAFNPPGGYSFVIFSTIFMAVLSFMPLHPKALGFLFTFGFLFAIPAYVFILPQLELGVELALFLFIYTFVGFYLFKGPITIFFMLGMFVLGIDNTMTYHFGIILTVMTLFYLVVLMIVFSHYFPFSSKAEHLFLAVRQRLFFHLHRLLVTMQNLKPTWLTRITLALHLKTANVASKKLLLWASKVDVSYFNNNTQEQLVLYAKRCGVLMGHANNLVAAQTILKNNSLITKLRETHIDTILPSLVEVHGKAKPDSGDHFDHAEQEYTKAEQALEAFFESLDLDQVNKNDIAGFYLFLHLKRNLYESLKNVEEASQGIDLDNLKMHRF</sequence>
<comment type="subcellular location">
    <subcellularLocation>
        <location evidence="1">Cell membrane</location>
        <topology evidence="1">Multi-pass membrane protein</topology>
    </subcellularLocation>
</comment>
<feature type="region of interest" description="Disordered" evidence="7">
    <location>
        <begin position="189"/>
        <end position="211"/>
    </location>
</feature>
<protein>
    <recommendedName>
        <fullName evidence="11">Efflux (PET) family inner membrane protein YccS</fullName>
    </recommendedName>
</protein>
<dbReference type="InterPro" id="IPR006726">
    <property type="entry name" value="PHBA_efflux_AaeB/fusaric-R"/>
</dbReference>
<evidence type="ECO:0000313" key="9">
    <source>
        <dbReference type="EMBL" id="GAL22221.1"/>
    </source>
</evidence>
<feature type="transmembrane region" description="Helical" evidence="8">
    <location>
        <begin position="57"/>
        <end position="75"/>
    </location>
</feature>
<dbReference type="GO" id="GO:0022857">
    <property type="term" value="F:transmembrane transporter activity"/>
    <property type="evidence" value="ECO:0007669"/>
    <property type="project" value="InterPro"/>
</dbReference>
<feature type="transmembrane region" description="Helical" evidence="8">
    <location>
        <begin position="389"/>
        <end position="407"/>
    </location>
</feature>
<feature type="transmembrane region" description="Helical" evidence="8">
    <location>
        <begin position="413"/>
        <end position="431"/>
    </location>
</feature>
<evidence type="ECO:0000256" key="8">
    <source>
        <dbReference type="SAM" id="Phobius"/>
    </source>
</evidence>
<accession>A0A090S3T7</accession>
<dbReference type="OrthoDB" id="6245071at2"/>
<evidence type="ECO:0000256" key="4">
    <source>
        <dbReference type="ARBA" id="ARBA00022692"/>
    </source>
</evidence>
<gene>
    <name evidence="9" type="ORF">JCM19235_2916</name>
</gene>
<dbReference type="PANTHER" id="PTHR30509:SF9">
    <property type="entry name" value="MULTIDRUG RESISTANCE PROTEIN MDTO"/>
    <property type="match status" value="1"/>
</dbReference>
<reference evidence="9 10" key="1">
    <citation type="submission" date="2014-09" db="EMBL/GenBank/DDBJ databases">
        <title>Vibrio maritimus JCM 19235. (C45) whole genome shotgun sequence.</title>
        <authorList>
            <person name="Sawabe T."/>
            <person name="Meirelles P."/>
            <person name="Nakanishi M."/>
            <person name="Sayaka M."/>
            <person name="Hattori M."/>
            <person name="Ohkuma M."/>
        </authorList>
    </citation>
    <scope>NUCLEOTIDE SEQUENCE [LARGE SCALE GENOMIC DNA]</scope>
    <source>
        <strain evidence="10">JCM19235</strain>
    </source>
</reference>
<keyword evidence="10" id="KW-1185">Reference proteome</keyword>
<keyword evidence="2" id="KW-0813">Transport</keyword>
<dbReference type="PANTHER" id="PTHR30509">
    <property type="entry name" value="P-HYDROXYBENZOIC ACID EFFLUX PUMP SUBUNIT-RELATED"/>
    <property type="match status" value="1"/>
</dbReference>
<dbReference type="Proteomes" id="UP000029228">
    <property type="component" value="Unassembled WGS sequence"/>
</dbReference>
<evidence type="ECO:0000256" key="1">
    <source>
        <dbReference type="ARBA" id="ARBA00004651"/>
    </source>
</evidence>
<keyword evidence="5 8" id="KW-1133">Transmembrane helix</keyword>
<keyword evidence="4 8" id="KW-0812">Transmembrane</keyword>
<evidence type="ECO:0000256" key="6">
    <source>
        <dbReference type="ARBA" id="ARBA00023136"/>
    </source>
</evidence>
<dbReference type="GO" id="GO:0005886">
    <property type="term" value="C:plasma membrane"/>
    <property type="evidence" value="ECO:0007669"/>
    <property type="project" value="UniProtKB-SubCell"/>
</dbReference>
<organism evidence="9 10">
    <name type="scientific">Vibrio maritimus</name>
    <dbReference type="NCBI Taxonomy" id="990268"/>
    <lineage>
        <taxon>Bacteria</taxon>
        <taxon>Pseudomonadati</taxon>
        <taxon>Pseudomonadota</taxon>
        <taxon>Gammaproteobacteria</taxon>
        <taxon>Vibrionales</taxon>
        <taxon>Vibrionaceae</taxon>
        <taxon>Vibrio</taxon>
    </lineage>
</organism>
<feature type="transmembrane region" description="Helical" evidence="8">
    <location>
        <begin position="80"/>
        <end position="99"/>
    </location>
</feature>
<evidence type="ECO:0000256" key="2">
    <source>
        <dbReference type="ARBA" id="ARBA00022448"/>
    </source>
</evidence>
<evidence type="ECO:0000313" key="10">
    <source>
        <dbReference type="Proteomes" id="UP000029228"/>
    </source>
</evidence>
<comment type="caution">
    <text evidence="9">The sequence shown here is derived from an EMBL/GenBank/DDBJ whole genome shotgun (WGS) entry which is preliminary data.</text>
</comment>
<feature type="transmembrane region" description="Helical" evidence="8">
    <location>
        <begin position="464"/>
        <end position="494"/>
    </location>
</feature>
<dbReference type="AlphaFoldDB" id="A0A090S3T7"/>
<dbReference type="STRING" id="990268.JCM19235_2916"/>
<feature type="compositionally biased region" description="Polar residues" evidence="7">
    <location>
        <begin position="190"/>
        <end position="199"/>
    </location>
</feature>
<proteinExistence type="predicted"/>
<evidence type="ECO:0000256" key="5">
    <source>
        <dbReference type="ARBA" id="ARBA00022989"/>
    </source>
</evidence>
<evidence type="ECO:0000256" key="7">
    <source>
        <dbReference type="SAM" id="MobiDB-lite"/>
    </source>
</evidence>
<evidence type="ECO:0000256" key="3">
    <source>
        <dbReference type="ARBA" id="ARBA00022475"/>
    </source>
</evidence>
<keyword evidence="6 8" id="KW-0472">Membrane</keyword>
<feature type="transmembrane region" description="Helical" evidence="8">
    <location>
        <begin position="438"/>
        <end position="458"/>
    </location>
</feature>
<feature type="transmembrane region" description="Helical" evidence="8">
    <location>
        <begin position="506"/>
        <end position="527"/>
    </location>
</feature>
<dbReference type="EMBL" id="BBMR01000012">
    <property type="protein sequence ID" value="GAL22221.1"/>
    <property type="molecule type" value="Genomic_DNA"/>
</dbReference>
<dbReference type="Pfam" id="PF04632">
    <property type="entry name" value="FUSC"/>
    <property type="match status" value="1"/>
</dbReference>
<keyword evidence="3" id="KW-1003">Cell membrane</keyword>